<gene>
    <name evidence="4" type="ORF">SAJA_07155</name>
</gene>
<proteinExistence type="predicted"/>
<dbReference type="PANTHER" id="PTHR43800">
    <property type="entry name" value="PEPTIDYL-LYSINE N-ACETYLTRANSFERASE YJAB"/>
    <property type="match status" value="1"/>
</dbReference>
<dbReference type="AlphaFoldDB" id="A0A423PTQ4"/>
<reference evidence="4 5" key="1">
    <citation type="submission" date="2013-10" db="EMBL/GenBank/DDBJ databases">
        <title>Salinisphaera japonica YTM-1 Genome Sequencing.</title>
        <authorList>
            <person name="Lai Q."/>
            <person name="Li C."/>
            <person name="Shao Z."/>
        </authorList>
    </citation>
    <scope>NUCLEOTIDE SEQUENCE [LARGE SCALE GENOMIC DNA]</scope>
    <source>
        <strain evidence="4 5">YTM-1</strain>
    </source>
</reference>
<evidence type="ECO:0000313" key="5">
    <source>
        <dbReference type="Proteomes" id="UP000285310"/>
    </source>
</evidence>
<dbReference type="Gene3D" id="3.40.630.30">
    <property type="match status" value="1"/>
</dbReference>
<dbReference type="InterPro" id="IPR016181">
    <property type="entry name" value="Acyl_CoA_acyltransferase"/>
</dbReference>
<comment type="caution">
    <text evidence="4">The sequence shown here is derived from an EMBL/GenBank/DDBJ whole genome shotgun (WGS) entry which is preliminary data.</text>
</comment>
<dbReference type="InterPro" id="IPR000182">
    <property type="entry name" value="GNAT_dom"/>
</dbReference>
<accession>A0A423PTQ4</accession>
<feature type="domain" description="N-acetyltransferase" evidence="3">
    <location>
        <begin position="13"/>
        <end position="153"/>
    </location>
</feature>
<dbReference type="SUPFAM" id="SSF55729">
    <property type="entry name" value="Acyl-CoA N-acyltransferases (Nat)"/>
    <property type="match status" value="1"/>
</dbReference>
<evidence type="ECO:0000313" key="4">
    <source>
        <dbReference type="EMBL" id="ROO28964.1"/>
    </source>
</evidence>
<protein>
    <recommendedName>
        <fullName evidence="3">N-acetyltransferase domain-containing protein</fullName>
    </recommendedName>
</protein>
<evidence type="ECO:0000259" key="3">
    <source>
        <dbReference type="PROSITE" id="PS51186"/>
    </source>
</evidence>
<evidence type="ECO:0000256" key="2">
    <source>
        <dbReference type="ARBA" id="ARBA00023315"/>
    </source>
</evidence>
<dbReference type="Proteomes" id="UP000285310">
    <property type="component" value="Unassembled WGS sequence"/>
</dbReference>
<keyword evidence="1" id="KW-0808">Transferase</keyword>
<dbReference type="Pfam" id="PF00583">
    <property type="entry name" value="Acetyltransf_1"/>
    <property type="match status" value="1"/>
</dbReference>
<sequence length="153" mass="17272">MAGLAPGPIDARRALTVIDAASAETAYDLHRQAMAPSAPGPWDETERRADFNQLLARVPSFLIEIDGAIAGYLQVLPRREVLHVVNIGLSATCRNRGHGTALMRWLQTQARSRDCGLHLKTYRGNRAALVFYQRCGFIESHRDARHRWLDWWP</sequence>
<name>A0A423PTQ4_9GAMM</name>
<organism evidence="4 5">
    <name type="scientific">Salinisphaera japonica YTM-1</name>
    <dbReference type="NCBI Taxonomy" id="1209778"/>
    <lineage>
        <taxon>Bacteria</taxon>
        <taxon>Pseudomonadati</taxon>
        <taxon>Pseudomonadota</taxon>
        <taxon>Gammaproteobacteria</taxon>
        <taxon>Salinisphaerales</taxon>
        <taxon>Salinisphaeraceae</taxon>
        <taxon>Salinisphaera</taxon>
    </lineage>
</organism>
<dbReference type="EMBL" id="AYKG01000018">
    <property type="protein sequence ID" value="ROO28964.1"/>
    <property type="molecule type" value="Genomic_DNA"/>
</dbReference>
<evidence type="ECO:0000256" key="1">
    <source>
        <dbReference type="ARBA" id="ARBA00022679"/>
    </source>
</evidence>
<dbReference type="GO" id="GO:0016747">
    <property type="term" value="F:acyltransferase activity, transferring groups other than amino-acyl groups"/>
    <property type="evidence" value="ECO:0007669"/>
    <property type="project" value="InterPro"/>
</dbReference>
<dbReference type="PANTHER" id="PTHR43800:SF1">
    <property type="entry name" value="PEPTIDYL-LYSINE N-ACETYLTRANSFERASE YJAB"/>
    <property type="match status" value="1"/>
</dbReference>
<keyword evidence="2" id="KW-0012">Acyltransferase</keyword>
<dbReference type="InParanoid" id="A0A423PTQ4"/>
<keyword evidence="5" id="KW-1185">Reference proteome</keyword>
<dbReference type="CDD" id="cd04301">
    <property type="entry name" value="NAT_SF"/>
    <property type="match status" value="1"/>
</dbReference>
<dbReference type="PROSITE" id="PS51186">
    <property type="entry name" value="GNAT"/>
    <property type="match status" value="1"/>
</dbReference>